<feature type="chain" id="PRO_5038539326" evidence="1">
    <location>
        <begin position="22"/>
        <end position="376"/>
    </location>
</feature>
<proteinExistence type="predicted"/>
<keyword evidence="3" id="KW-1185">Reference proteome</keyword>
<keyword evidence="1" id="KW-0732">Signal</keyword>
<accession>A0A4R5KWV2</accession>
<keyword evidence="2" id="KW-0121">Carboxypeptidase</keyword>
<evidence type="ECO:0000313" key="2">
    <source>
        <dbReference type="EMBL" id="TDF99635.1"/>
    </source>
</evidence>
<protein>
    <submittedName>
        <fullName evidence="2">Carboxypeptidase regulatory-like domain-containing protein</fullName>
    </submittedName>
</protein>
<comment type="caution">
    <text evidence="2">The sequence shown here is derived from an EMBL/GenBank/DDBJ whole genome shotgun (WGS) entry which is preliminary data.</text>
</comment>
<name>A0A4R5KWV2_9BACL</name>
<dbReference type="AlphaFoldDB" id="A0A4R5KWV2"/>
<keyword evidence="2" id="KW-0378">Hydrolase</keyword>
<evidence type="ECO:0000313" key="3">
    <source>
        <dbReference type="Proteomes" id="UP000295636"/>
    </source>
</evidence>
<dbReference type="OrthoDB" id="2788780at2"/>
<dbReference type="GO" id="GO:0004180">
    <property type="term" value="F:carboxypeptidase activity"/>
    <property type="evidence" value="ECO:0007669"/>
    <property type="project" value="UniProtKB-KW"/>
</dbReference>
<dbReference type="InterPro" id="IPR008969">
    <property type="entry name" value="CarboxyPept-like_regulatory"/>
</dbReference>
<gene>
    <name evidence="2" type="ORF">E1757_07330</name>
</gene>
<dbReference type="Gene3D" id="2.60.40.1120">
    <property type="entry name" value="Carboxypeptidase-like, regulatory domain"/>
    <property type="match status" value="1"/>
</dbReference>
<dbReference type="SUPFAM" id="SSF49464">
    <property type="entry name" value="Carboxypeptidase regulatory domain-like"/>
    <property type="match status" value="1"/>
</dbReference>
<feature type="signal peptide" evidence="1">
    <location>
        <begin position="1"/>
        <end position="21"/>
    </location>
</feature>
<keyword evidence="2" id="KW-0645">Protease</keyword>
<organism evidence="2 3">
    <name type="scientific">Paenibacillus piri</name>
    <dbReference type="NCBI Taxonomy" id="2547395"/>
    <lineage>
        <taxon>Bacteria</taxon>
        <taxon>Bacillati</taxon>
        <taxon>Bacillota</taxon>
        <taxon>Bacilli</taxon>
        <taxon>Bacillales</taxon>
        <taxon>Paenibacillaceae</taxon>
        <taxon>Paenibacillus</taxon>
    </lineage>
</organism>
<reference evidence="2 3" key="1">
    <citation type="submission" date="2019-03" db="EMBL/GenBank/DDBJ databases">
        <title>This is whole genome sequence of Paenibacillus sp MS74 strain.</title>
        <authorList>
            <person name="Trinh H.N."/>
        </authorList>
    </citation>
    <scope>NUCLEOTIDE SEQUENCE [LARGE SCALE GENOMIC DNA]</scope>
    <source>
        <strain evidence="2 3">MS74</strain>
    </source>
</reference>
<evidence type="ECO:0000256" key="1">
    <source>
        <dbReference type="SAM" id="SignalP"/>
    </source>
</evidence>
<dbReference type="PROSITE" id="PS51257">
    <property type="entry name" value="PROKAR_LIPOPROTEIN"/>
    <property type="match status" value="1"/>
</dbReference>
<dbReference type="Proteomes" id="UP000295636">
    <property type="component" value="Unassembled WGS sequence"/>
</dbReference>
<dbReference type="EMBL" id="SMRT01000002">
    <property type="protein sequence ID" value="TDF99635.1"/>
    <property type="molecule type" value="Genomic_DNA"/>
</dbReference>
<sequence length="376" mass="40653">MIMNRLSQSLALLILTASCFTGCTGQLSKSAAPAPTQPPERHNVRLELDQPAISLKQWRMDGSHMTSVNGKLLLDDQPVSNGILQASNTKKDIITGEDGSFRLTVDQSLLTNTTLQVKSLDKATVSGNSLSANMAKDVLAAATSVSVHYPIRVKKVEDDPGDSSKVKVHGQIVAGVNDVVSFFQVDKYRIGGVVKDSEGKPVQNAVVWFDRDEGEGFGKSTPTDENGNYSIFYLPEDEETNITVVLGTTKYTLPEGKVFRMPENTSVEINIMLPGEGTVIDDKPPTLVAVTSPGAMYTGVLAGLNVPEGTPYTVTIPDKEGNFVVTVAKQIWEKKPAFFETKVSKFVQQGKLTWGDTLPPDFVQPGVEDPKVVTPI</sequence>